<dbReference type="InterPro" id="IPR036890">
    <property type="entry name" value="HATPase_C_sf"/>
</dbReference>
<organism evidence="7 8">
    <name type="scientific">Deinococcus radiotolerans</name>
    <dbReference type="NCBI Taxonomy" id="1309407"/>
    <lineage>
        <taxon>Bacteria</taxon>
        <taxon>Thermotogati</taxon>
        <taxon>Deinococcota</taxon>
        <taxon>Deinococci</taxon>
        <taxon>Deinococcales</taxon>
        <taxon>Deinococcaceae</taxon>
        <taxon>Deinococcus</taxon>
    </lineage>
</organism>
<dbReference type="SUPFAM" id="SSF55785">
    <property type="entry name" value="PYP-like sensor domain (PAS domain)"/>
    <property type="match status" value="1"/>
</dbReference>
<dbReference type="Gene3D" id="3.30.450.20">
    <property type="entry name" value="PAS domain"/>
    <property type="match status" value="1"/>
</dbReference>
<reference evidence="8" key="1">
    <citation type="journal article" date="2019" name="Int. J. Syst. Evol. Microbiol.">
        <title>The Global Catalogue of Microorganisms (GCM) 10K type strain sequencing project: providing services to taxonomists for standard genome sequencing and annotation.</title>
        <authorList>
            <consortium name="The Broad Institute Genomics Platform"/>
            <consortium name="The Broad Institute Genome Sequencing Center for Infectious Disease"/>
            <person name="Wu L."/>
            <person name="Ma J."/>
        </authorList>
    </citation>
    <scope>NUCLEOTIDE SEQUENCE [LARGE SCALE GENOMIC DNA]</scope>
    <source>
        <strain evidence="8">JCM 19173</strain>
    </source>
</reference>
<dbReference type="Gene3D" id="3.30.565.10">
    <property type="entry name" value="Histidine kinase-like ATPase, C-terminal domain"/>
    <property type="match status" value="1"/>
</dbReference>
<dbReference type="InterPro" id="IPR004358">
    <property type="entry name" value="Sig_transdc_His_kin-like_C"/>
</dbReference>
<feature type="domain" description="Histidine kinase" evidence="6">
    <location>
        <begin position="180"/>
        <end position="391"/>
    </location>
</feature>
<dbReference type="InterPro" id="IPR035965">
    <property type="entry name" value="PAS-like_dom_sf"/>
</dbReference>
<dbReference type="EMBL" id="BMPE01000009">
    <property type="protein sequence ID" value="GGL08657.1"/>
    <property type="molecule type" value="Genomic_DNA"/>
</dbReference>
<keyword evidence="3" id="KW-0808">Transferase</keyword>
<keyword evidence="8" id="KW-1185">Reference proteome</keyword>
<dbReference type="InterPro" id="IPR000014">
    <property type="entry name" value="PAS"/>
</dbReference>
<name>A0ABQ2FMR2_9DEIO</name>
<evidence type="ECO:0000256" key="3">
    <source>
        <dbReference type="ARBA" id="ARBA00022679"/>
    </source>
</evidence>
<evidence type="ECO:0000256" key="4">
    <source>
        <dbReference type="ARBA" id="ARBA00022777"/>
    </source>
</evidence>
<proteinExistence type="predicted"/>
<gene>
    <name evidence="7" type="ORF">GCM10010844_29280</name>
</gene>
<comment type="catalytic activity">
    <reaction evidence="1">
        <text>ATP + protein L-histidine = ADP + protein N-phospho-L-histidine.</text>
        <dbReference type="EC" id="2.7.13.3"/>
    </reaction>
</comment>
<dbReference type="InterPro" id="IPR003594">
    <property type="entry name" value="HATPase_dom"/>
</dbReference>
<evidence type="ECO:0000256" key="1">
    <source>
        <dbReference type="ARBA" id="ARBA00000085"/>
    </source>
</evidence>
<dbReference type="NCBIfam" id="TIGR00229">
    <property type="entry name" value="sensory_box"/>
    <property type="match status" value="1"/>
</dbReference>
<dbReference type="SUPFAM" id="SSF55874">
    <property type="entry name" value="ATPase domain of HSP90 chaperone/DNA topoisomerase II/histidine kinase"/>
    <property type="match status" value="1"/>
</dbReference>
<dbReference type="PRINTS" id="PR00344">
    <property type="entry name" value="BCTRLSENSOR"/>
</dbReference>
<evidence type="ECO:0000259" key="6">
    <source>
        <dbReference type="PROSITE" id="PS50109"/>
    </source>
</evidence>
<dbReference type="Proteomes" id="UP000604341">
    <property type="component" value="Unassembled WGS sequence"/>
</dbReference>
<dbReference type="InterPro" id="IPR050351">
    <property type="entry name" value="BphY/WalK/GraS-like"/>
</dbReference>
<dbReference type="PANTHER" id="PTHR42878:SF15">
    <property type="entry name" value="BACTERIOPHYTOCHROME"/>
    <property type="match status" value="1"/>
</dbReference>
<dbReference type="PANTHER" id="PTHR42878">
    <property type="entry name" value="TWO-COMPONENT HISTIDINE KINASE"/>
    <property type="match status" value="1"/>
</dbReference>
<dbReference type="EC" id="2.7.13.3" evidence="2"/>
<keyword evidence="5" id="KW-0472">Membrane</keyword>
<sequence>MTHDPSSPASTAPLESLEAQVRALQAEVAQARALFQDAPHATYLLDDQARLEDLNAQGAALIGVTPGALRGRLLSSVLSADTRFALGALLHRMFSGQDARPTEVRLVTASGTERDLLLSASLHVRSAGTRLCQLTATDVTAFKSAHQTLLSTTQQLEQDLERQLGRFAALGDEYKEVMLAAERELGTTLTREQNVLSLMHRQSTPDGWPRSLGHVTQAVQDTQGLLTSLKGYMQARLIRARLWPVDLNKVLREVLRELEPLQAERTVHLTCPPLPVLHSDHQVLHILLREYLANALKFTRTWPEARLHLLVREAEQEYWIGVQDNGVGFNMRQKDNAFELFGRLHSAERYEGPGLGLTVVRRLCERFGGRAWGEGREDQGATFWFAWPKAPTP</sequence>
<evidence type="ECO:0000313" key="7">
    <source>
        <dbReference type="EMBL" id="GGL08657.1"/>
    </source>
</evidence>
<evidence type="ECO:0000256" key="2">
    <source>
        <dbReference type="ARBA" id="ARBA00012438"/>
    </source>
</evidence>
<comment type="caution">
    <text evidence="7">The sequence shown here is derived from an EMBL/GenBank/DDBJ whole genome shotgun (WGS) entry which is preliminary data.</text>
</comment>
<dbReference type="SMART" id="SM00387">
    <property type="entry name" value="HATPase_c"/>
    <property type="match status" value="1"/>
</dbReference>
<evidence type="ECO:0000256" key="5">
    <source>
        <dbReference type="ARBA" id="ARBA00023136"/>
    </source>
</evidence>
<dbReference type="Pfam" id="PF08448">
    <property type="entry name" value="PAS_4"/>
    <property type="match status" value="1"/>
</dbReference>
<accession>A0ABQ2FMR2</accession>
<dbReference type="InterPro" id="IPR013656">
    <property type="entry name" value="PAS_4"/>
</dbReference>
<dbReference type="CDD" id="cd00130">
    <property type="entry name" value="PAS"/>
    <property type="match status" value="1"/>
</dbReference>
<dbReference type="InterPro" id="IPR005467">
    <property type="entry name" value="His_kinase_dom"/>
</dbReference>
<protein>
    <recommendedName>
        <fullName evidence="2">histidine kinase</fullName>
        <ecNumber evidence="2">2.7.13.3</ecNumber>
    </recommendedName>
</protein>
<dbReference type="PROSITE" id="PS50109">
    <property type="entry name" value="HIS_KIN"/>
    <property type="match status" value="1"/>
</dbReference>
<dbReference type="Pfam" id="PF02518">
    <property type="entry name" value="HATPase_c"/>
    <property type="match status" value="1"/>
</dbReference>
<dbReference type="RefSeq" id="WP_189069730.1">
    <property type="nucleotide sequence ID" value="NZ_BMPE01000009.1"/>
</dbReference>
<evidence type="ECO:0000313" key="8">
    <source>
        <dbReference type="Proteomes" id="UP000604341"/>
    </source>
</evidence>
<keyword evidence="4" id="KW-0418">Kinase</keyword>